<reference evidence="2 3" key="1">
    <citation type="journal article" date="2016" name="Genome Announc.">
        <title>Complete Genome Sequence of Thiostrepton-Producing Streptomyces laurentii ATCC 31255.</title>
        <authorList>
            <person name="Doi K."/>
            <person name="Fujino Y."/>
            <person name="Nagayoshi Y."/>
            <person name="Ohshima T."/>
            <person name="Ogata S."/>
        </authorList>
    </citation>
    <scope>NUCLEOTIDE SEQUENCE [LARGE SCALE GENOMIC DNA]</scope>
    <source>
        <strain evidence="2 3">ATCC 31255</strain>
    </source>
</reference>
<dbReference type="KEGG" id="slau:SLA_1249"/>
<accession>A0A160NWQ7</accession>
<gene>
    <name evidence="2" type="ORF">SLA_1249</name>
</gene>
<organism evidence="2 3">
    <name type="scientific">Streptomyces laurentii</name>
    <dbReference type="NCBI Taxonomy" id="39478"/>
    <lineage>
        <taxon>Bacteria</taxon>
        <taxon>Bacillati</taxon>
        <taxon>Actinomycetota</taxon>
        <taxon>Actinomycetes</taxon>
        <taxon>Kitasatosporales</taxon>
        <taxon>Streptomycetaceae</taxon>
        <taxon>Streptomyces</taxon>
    </lineage>
</organism>
<dbReference type="AlphaFoldDB" id="A0A160NWQ7"/>
<evidence type="ECO:0000313" key="2">
    <source>
        <dbReference type="EMBL" id="BAU82191.1"/>
    </source>
</evidence>
<name>A0A160NWQ7_STRLU</name>
<evidence type="ECO:0000256" key="1">
    <source>
        <dbReference type="SAM" id="MobiDB-lite"/>
    </source>
</evidence>
<keyword evidence="3" id="KW-1185">Reference proteome</keyword>
<proteinExistence type="predicted"/>
<feature type="compositionally biased region" description="Basic and acidic residues" evidence="1">
    <location>
        <begin position="53"/>
        <end position="85"/>
    </location>
</feature>
<protein>
    <submittedName>
        <fullName evidence="2">Tow domain-containing protein</fullName>
    </submittedName>
</protein>
<dbReference type="EMBL" id="AP017424">
    <property type="protein sequence ID" value="BAU82191.1"/>
    <property type="molecule type" value="Genomic_DNA"/>
</dbReference>
<feature type="region of interest" description="Disordered" evidence="1">
    <location>
        <begin position="14"/>
        <end position="143"/>
    </location>
</feature>
<sequence length="156" mass="15965">MAAEPHRALALASVRGEGARTLDGWPADRPATGRSGAGADVRTGRPAAVLGRARPEAGRGPEEGRERSFRATTDRVTHGGAERSVKAVPVGHPQGVRAPAGSSAIVRAGPEGAEASGKFSPGRARAKGGYGGGDVKRGQIVRSTPVRWAKTTMLEA</sequence>
<dbReference type="Proteomes" id="UP000217676">
    <property type="component" value="Chromosome"/>
</dbReference>
<evidence type="ECO:0000313" key="3">
    <source>
        <dbReference type="Proteomes" id="UP000217676"/>
    </source>
</evidence>